<sequence length="370" mass="39534">MRRIGIEEEFLLVSPDGTLRAVAAPALQHAAAHAADESVDDPPGGRLEKEFTQEQVETSTRPRSTVTDILAEVRAGRARADASAQHVGARVVALGTAPTGGDPTVIVNQRARAIRDEFGEIAREQLTCGCHIHVEVADDEEGVRVIDHLRRWTPLLLALSANSPYWHGEDTAYASYRSQVWGRWPTAGPTGPFGDAATYHALVDDLVSSGTILDPGMVYFDARLSPAYPTVEVRVPDVCLDAADAVLQGVLVRALADTALDASLSGGAALGPEPRTEALRLAAWRAARSGLTGDLLSPATLRPIPAVEAVQVLLDHVGPALDAAGDREWVAAQFDEVLRRGNGAMRQRGWRLDGADDQELVQRAVDATHA</sequence>
<evidence type="ECO:0000256" key="3">
    <source>
        <dbReference type="ARBA" id="ARBA00022840"/>
    </source>
</evidence>
<dbReference type="NCBIfam" id="TIGR02050">
    <property type="entry name" value="gshA_cyan_rel"/>
    <property type="match status" value="1"/>
</dbReference>
<feature type="compositionally biased region" description="Polar residues" evidence="6">
    <location>
        <begin position="53"/>
        <end position="62"/>
    </location>
</feature>
<dbReference type="EMBL" id="CP101988">
    <property type="protein sequence ID" value="UUI73849.1"/>
    <property type="molecule type" value="Genomic_DNA"/>
</dbReference>
<evidence type="ECO:0000256" key="1">
    <source>
        <dbReference type="ARBA" id="ARBA00022598"/>
    </source>
</evidence>
<feature type="region of interest" description="Disordered" evidence="6">
    <location>
        <begin position="33"/>
        <end position="62"/>
    </location>
</feature>
<evidence type="ECO:0000256" key="4">
    <source>
        <dbReference type="ARBA" id="ARBA00048819"/>
    </source>
</evidence>
<dbReference type="InterPro" id="IPR050141">
    <property type="entry name" value="GCL_type2/YbdK_subfam"/>
</dbReference>
<dbReference type="GO" id="GO:0004357">
    <property type="term" value="F:glutamate-cysteine ligase activity"/>
    <property type="evidence" value="ECO:0007669"/>
    <property type="project" value="UniProtKB-EC"/>
</dbReference>
<name>A0ABY5KTT6_9CELL</name>
<evidence type="ECO:0000256" key="2">
    <source>
        <dbReference type="ARBA" id="ARBA00022741"/>
    </source>
</evidence>
<dbReference type="RefSeq" id="WP_227569161.1">
    <property type="nucleotide sequence ID" value="NZ_CP101988.1"/>
</dbReference>
<protein>
    <recommendedName>
        <fullName evidence="5">Putative glutamate--cysteine ligase 2</fullName>
        <ecNumber evidence="5">6.3.2.2</ecNumber>
    </recommendedName>
    <alternativeName>
        <fullName evidence="5">Gamma-glutamylcysteine synthetase 2</fullName>
        <shortName evidence="5">GCS 2</shortName>
        <shortName evidence="5">Gamma-GCS 2</shortName>
    </alternativeName>
</protein>
<accession>A0ABY5KTT6</accession>
<comment type="catalytic activity">
    <reaction evidence="4 5">
        <text>L-cysteine + L-glutamate + ATP = gamma-L-glutamyl-L-cysteine + ADP + phosphate + H(+)</text>
        <dbReference type="Rhea" id="RHEA:13285"/>
        <dbReference type="ChEBI" id="CHEBI:15378"/>
        <dbReference type="ChEBI" id="CHEBI:29985"/>
        <dbReference type="ChEBI" id="CHEBI:30616"/>
        <dbReference type="ChEBI" id="CHEBI:35235"/>
        <dbReference type="ChEBI" id="CHEBI:43474"/>
        <dbReference type="ChEBI" id="CHEBI:58173"/>
        <dbReference type="ChEBI" id="CHEBI:456216"/>
        <dbReference type="EC" id="6.3.2.2"/>
    </reaction>
</comment>
<dbReference type="SUPFAM" id="SSF55931">
    <property type="entry name" value="Glutamine synthetase/guanido kinase"/>
    <property type="match status" value="1"/>
</dbReference>
<gene>
    <name evidence="7" type="ORF">NP064_08285</name>
</gene>
<dbReference type="InterPro" id="IPR011793">
    <property type="entry name" value="YbdK"/>
</dbReference>
<dbReference type="EC" id="6.3.2.2" evidence="5"/>
<organism evidence="7 8">
    <name type="scientific">Cellulomonas chengniuliangii</name>
    <dbReference type="NCBI Taxonomy" id="2968084"/>
    <lineage>
        <taxon>Bacteria</taxon>
        <taxon>Bacillati</taxon>
        <taxon>Actinomycetota</taxon>
        <taxon>Actinomycetes</taxon>
        <taxon>Micrococcales</taxon>
        <taxon>Cellulomonadaceae</taxon>
        <taxon>Cellulomonas</taxon>
    </lineage>
</organism>
<dbReference type="InterPro" id="IPR006336">
    <property type="entry name" value="GCS2"/>
</dbReference>
<dbReference type="Pfam" id="PF04107">
    <property type="entry name" value="GCS2"/>
    <property type="match status" value="1"/>
</dbReference>
<keyword evidence="1 5" id="KW-0436">Ligase</keyword>
<proteinExistence type="inferred from homology"/>
<keyword evidence="2 5" id="KW-0547">Nucleotide-binding</keyword>
<comment type="similarity">
    <text evidence="5">Belongs to the glutamate--cysteine ligase type 2 family. YbdK subfamily.</text>
</comment>
<dbReference type="InterPro" id="IPR014746">
    <property type="entry name" value="Gln_synth/guanido_kin_cat_dom"/>
</dbReference>
<dbReference type="PANTHER" id="PTHR36510">
    <property type="entry name" value="GLUTAMATE--CYSTEINE LIGASE 2-RELATED"/>
    <property type="match status" value="1"/>
</dbReference>
<evidence type="ECO:0000256" key="6">
    <source>
        <dbReference type="SAM" id="MobiDB-lite"/>
    </source>
</evidence>
<keyword evidence="8" id="KW-1185">Reference proteome</keyword>
<evidence type="ECO:0000256" key="5">
    <source>
        <dbReference type="HAMAP-Rule" id="MF_01609"/>
    </source>
</evidence>
<dbReference type="HAMAP" id="MF_01609">
    <property type="entry name" value="Glu_cys_ligase_2"/>
    <property type="match status" value="1"/>
</dbReference>
<keyword evidence="3 5" id="KW-0067">ATP-binding</keyword>
<dbReference type="PANTHER" id="PTHR36510:SF1">
    <property type="entry name" value="GLUTAMATE--CYSTEINE LIGASE 2-RELATED"/>
    <property type="match status" value="1"/>
</dbReference>
<dbReference type="Proteomes" id="UP001316189">
    <property type="component" value="Chromosome"/>
</dbReference>
<dbReference type="NCBIfam" id="NF010041">
    <property type="entry name" value="PRK13517.1-1"/>
    <property type="match status" value="1"/>
</dbReference>
<comment type="function">
    <text evidence="5">ATP-dependent carboxylate-amine ligase which exhibits weak glutamate--cysteine ligase activity.</text>
</comment>
<evidence type="ECO:0000313" key="7">
    <source>
        <dbReference type="EMBL" id="UUI73849.1"/>
    </source>
</evidence>
<dbReference type="Gene3D" id="3.30.590.20">
    <property type="match status" value="1"/>
</dbReference>
<reference evidence="7 8" key="1">
    <citation type="submission" date="2022-07" db="EMBL/GenBank/DDBJ databases">
        <title>Novel species in genus cellulomonas.</title>
        <authorList>
            <person name="Ye L."/>
        </authorList>
    </citation>
    <scope>NUCLEOTIDE SEQUENCE [LARGE SCALE GENOMIC DNA]</scope>
    <source>
        <strain evidence="8">zg-Y338</strain>
    </source>
</reference>
<evidence type="ECO:0000313" key="8">
    <source>
        <dbReference type="Proteomes" id="UP001316189"/>
    </source>
</evidence>